<dbReference type="InterPro" id="IPR029787">
    <property type="entry name" value="Nucleotide_cyclase"/>
</dbReference>
<dbReference type="Pfam" id="PF00990">
    <property type="entry name" value="GGDEF"/>
    <property type="match status" value="1"/>
</dbReference>
<dbReference type="Gene3D" id="3.30.70.270">
    <property type="match status" value="1"/>
</dbReference>
<dbReference type="EC" id="2.7.7.65" evidence="2"/>
<dbReference type="RefSeq" id="WP_341566534.1">
    <property type="nucleotide sequence ID" value="NZ_JBAKAR010000002.1"/>
</dbReference>
<keyword evidence="2" id="KW-0808">Transferase</keyword>
<dbReference type="SUPFAM" id="SSF55073">
    <property type="entry name" value="Nucleotide cyclase"/>
    <property type="match status" value="1"/>
</dbReference>
<protein>
    <submittedName>
        <fullName evidence="2">Diguanylate cyclase</fullName>
        <ecNumber evidence="2">2.7.7.65</ecNumber>
    </submittedName>
</protein>
<gene>
    <name evidence="2" type="ORF">V6242_05265</name>
</gene>
<dbReference type="EMBL" id="JBAKAR010000002">
    <property type="protein sequence ID" value="MEL0612547.1"/>
    <property type="molecule type" value="Genomic_DNA"/>
</dbReference>
<dbReference type="GO" id="GO:0052621">
    <property type="term" value="F:diguanylate cyclase activity"/>
    <property type="evidence" value="ECO:0007669"/>
    <property type="project" value="UniProtKB-EC"/>
</dbReference>
<dbReference type="InterPro" id="IPR000160">
    <property type="entry name" value="GGDEF_dom"/>
</dbReference>
<dbReference type="PROSITE" id="PS50887">
    <property type="entry name" value="GGDEF"/>
    <property type="match status" value="1"/>
</dbReference>
<dbReference type="SMART" id="SM00267">
    <property type="entry name" value="GGDEF"/>
    <property type="match status" value="1"/>
</dbReference>
<proteinExistence type="predicted"/>
<accession>A0ABU9G233</accession>
<keyword evidence="3" id="KW-1185">Reference proteome</keyword>
<dbReference type="InterPro" id="IPR043128">
    <property type="entry name" value="Rev_trsase/Diguanyl_cyclase"/>
</dbReference>
<organism evidence="2 3">
    <name type="scientific">Marinomonas arenicola</name>
    <dbReference type="NCBI Taxonomy" id="569601"/>
    <lineage>
        <taxon>Bacteria</taxon>
        <taxon>Pseudomonadati</taxon>
        <taxon>Pseudomonadota</taxon>
        <taxon>Gammaproteobacteria</taxon>
        <taxon>Oceanospirillales</taxon>
        <taxon>Oceanospirillaceae</taxon>
        <taxon>Marinomonas</taxon>
    </lineage>
</organism>
<evidence type="ECO:0000313" key="2">
    <source>
        <dbReference type="EMBL" id="MEL0612547.1"/>
    </source>
</evidence>
<comment type="caution">
    <text evidence="2">The sequence shown here is derived from an EMBL/GenBank/DDBJ whole genome shotgun (WGS) entry which is preliminary data.</text>
</comment>
<dbReference type="Proteomes" id="UP001379949">
    <property type="component" value="Unassembled WGS sequence"/>
</dbReference>
<keyword evidence="2" id="KW-0548">Nucleotidyltransferase</keyword>
<sequence>MASDVLPLDIQELQTRLAQSEKERELLKCRDADTARRLRSIAEGKSVSFFWDEVLKDCKAILPDAYVTLLMRAEGQEWALMRHDDINTQLLTPNSSAVKLPASLNTFSQSPSCPIRQESNIQHASDWAIWHAFLAANNFTDAVMLNINEPHSGAYLMLVLQHEMPPLDDVKHLILKGSVELIEAAALREHTDQLLLEKGHFDPQTDLLRAFSFKQSFSMVLKDSRRHFMRVALISLKLRGTLTSHDDAQLKDIAGKIQTAVRDNDLVAYYGDGEFVMGVCIRNMQDAEVVASKLIKAISAPGSESNRLTKDGIRIGIAYYPEHSSLDDLHRAAEYAANSVPDVFGYRIEFHGAIYTTSSEFYTF</sequence>
<evidence type="ECO:0000313" key="3">
    <source>
        <dbReference type="Proteomes" id="UP001379949"/>
    </source>
</evidence>
<evidence type="ECO:0000259" key="1">
    <source>
        <dbReference type="PROSITE" id="PS50887"/>
    </source>
</evidence>
<name>A0ABU9G233_9GAMM</name>
<feature type="domain" description="GGDEF" evidence="1">
    <location>
        <begin position="229"/>
        <end position="353"/>
    </location>
</feature>
<reference evidence="2 3" key="1">
    <citation type="submission" date="2024-02" db="EMBL/GenBank/DDBJ databases">
        <title>Bacteria isolated from the canopy kelp, Nereocystis luetkeana.</title>
        <authorList>
            <person name="Pfister C.A."/>
            <person name="Younker I.T."/>
            <person name="Light S.H."/>
        </authorList>
    </citation>
    <scope>NUCLEOTIDE SEQUENCE [LARGE SCALE GENOMIC DNA]</scope>
    <source>
        <strain evidence="2 3">TI.4.07</strain>
    </source>
</reference>